<feature type="signal peptide" evidence="4">
    <location>
        <begin position="1"/>
        <end position="22"/>
    </location>
</feature>
<protein>
    <recommendedName>
        <fullName evidence="2">Apolipoprotein D</fullName>
    </recommendedName>
</protein>
<proteinExistence type="inferred from homology"/>
<dbReference type="GeneID" id="102805525"/>
<gene>
    <name evidence="7" type="primary">LOC102805525</name>
</gene>
<feature type="chain" id="PRO_5045015117" description="Apolipoprotein D" evidence="4">
    <location>
        <begin position="23"/>
        <end position="211"/>
    </location>
</feature>
<keyword evidence="4" id="KW-0732">Signal</keyword>
<evidence type="ECO:0000256" key="1">
    <source>
        <dbReference type="ARBA" id="ARBA00006889"/>
    </source>
</evidence>
<keyword evidence="6" id="KW-1185">Reference proteome</keyword>
<dbReference type="PANTHER" id="PTHR10612">
    <property type="entry name" value="APOLIPOPROTEIN D"/>
    <property type="match status" value="1"/>
</dbReference>
<accession>A0ABM0MUY3</accession>
<keyword evidence="3" id="KW-0873">Pyrrolidone carboxylic acid</keyword>
<dbReference type="InterPro" id="IPR022271">
    <property type="entry name" value="Lipocalin_ApoD"/>
</dbReference>
<dbReference type="PIRSF" id="PIRSF036893">
    <property type="entry name" value="Lipocalin_ApoD"/>
    <property type="match status" value="1"/>
</dbReference>
<dbReference type="CDD" id="cd19437">
    <property type="entry name" value="lipocalin_apoD-like"/>
    <property type="match status" value="1"/>
</dbReference>
<evidence type="ECO:0000256" key="2">
    <source>
        <dbReference type="ARBA" id="ARBA00019890"/>
    </source>
</evidence>
<dbReference type="Proteomes" id="UP000694865">
    <property type="component" value="Unplaced"/>
</dbReference>
<feature type="domain" description="Lipocalin/cytosolic fatty-acid binding" evidence="5">
    <location>
        <begin position="40"/>
        <end position="185"/>
    </location>
</feature>
<name>A0ABM0MUY3_SACKO</name>
<dbReference type="PANTHER" id="PTHR10612:SF34">
    <property type="entry name" value="APOLIPOPROTEIN D"/>
    <property type="match status" value="1"/>
</dbReference>
<dbReference type="Gene3D" id="2.40.128.20">
    <property type="match status" value="1"/>
</dbReference>
<evidence type="ECO:0000259" key="5">
    <source>
        <dbReference type="Pfam" id="PF08212"/>
    </source>
</evidence>
<sequence>MEVRGFIILAVSALSLFYSVCGQVISRGSCPTLLVQHDFKLENYTGSWNEIERFPAGFESGLKCLNDKYWLKQDGVIGIIGSWMDAKTGEQASIESVARVPDPNVPAKLKVKLRWWMPEVNYWVLMTDYDTYSIVYSCDDFIFGFFKMELAWILSRDRTLNTGTLTDIKRDVQDRGIDISNFQSSDQTGCEAKDNSVKYKPLNEDPYVKFT</sequence>
<comment type="similarity">
    <text evidence="1 4">Belongs to the calycin superfamily. Lipocalin family.</text>
</comment>
<dbReference type="RefSeq" id="XP_006823824.1">
    <property type="nucleotide sequence ID" value="XM_006823761.1"/>
</dbReference>
<evidence type="ECO:0000313" key="6">
    <source>
        <dbReference type="Proteomes" id="UP000694865"/>
    </source>
</evidence>
<dbReference type="Pfam" id="PF08212">
    <property type="entry name" value="Lipocalin_2"/>
    <property type="match status" value="1"/>
</dbReference>
<dbReference type="InterPro" id="IPR000566">
    <property type="entry name" value="Lipocln_cytosolic_FA-bd_dom"/>
</dbReference>
<organism evidence="6 7">
    <name type="scientific">Saccoglossus kowalevskii</name>
    <name type="common">Acorn worm</name>
    <dbReference type="NCBI Taxonomy" id="10224"/>
    <lineage>
        <taxon>Eukaryota</taxon>
        <taxon>Metazoa</taxon>
        <taxon>Hemichordata</taxon>
        <taxon>Enteropneusta</taxon>
        <taxon>Harrimaniidae</taxon>
        <taxon>Saccoglossus</taxon>
    </lineage>
</organism>
<dbReference type="InterPro" id="IPR002969">
    <property type="entry name" value="ApolipopD"/>
</dbReference>
<dbReference type="SUPFAM" id="SSF50814">
    <property type="entry name" value="Lipocalins"/>
    <property type="match status" value="1"/>
</dbReference>
<evidence type="ECO:0000256" key="4">
    <source>
        <dbReference type="PIRNR" id="PIRNR036893"/>
    </source>
</evidence>
<evidence type="ECO:0000256" key="3">
    <source>
        <dbReference type="ARBA" id="ARBA00023283"/>
    </source>
</evidence>
<reference evidence="7" key="1">
    <citation type="submission" date="2025-08" db="UniProtKB">
        <authorList>
            <consortium name="RefSeq"/>
        </authorList>
    </citation>
    <scope>IDENTIFICATION</scope>
    <source>
        <tissue evidence="7">Testes</tissue>
    </source>
</reference>
<dbReference type="PRINTS" id="PR01219">
    <property type="entry name" value="APOLIPOPROTD"/>
</dbReference>
<dbReference type="InterPro" id="IPR012674">
    <property type="entry name" value="Calycin"/>
</dbReference>
<evidence type="ECO:0000313" key="7">
    <source>
        <dbReference type="RefSeq" id="XP_006823824.1"/>
    </source>
</evidence>